<protein>
    <recommendedName>
        <fullName evidence="3">Hsp70-like protein</fullName>
    </recommendedName>
</protein>
<dbReference type="EMBL" id="BQXU01000022">
    <property type="protein sequence ID" value="GKT48246.1"/>
    <property type="molecule type" value="Genomic_DNA"/>
</dbReference>
<keyword evidence="2" id="KW-1185">Reference proteome</keyword>
<dbReference type="RefSeq" id="XP_049130596.1">
    <property type="nucleotide sequence ID" value="XM_049274639.1"/>
</dbReference>
<reference evidence="1 2" key="1">
    <citation type="submission" date="2022-03" db="EMBL/GenBank/DDBJ databases">
        <title>Genome data of Colletotrichum spp.</title>
        <authorList>
            <person name="Utami Y.D."/>
            <person name="Hiruma K."/>
        </authorList>
    </citation>
    <scope>NUCLEOTIDE SEQUENCE [LARGE SCALE GENOMIC DNA]</scope>
    <source>
        <strain evidence="1 2">MAFF 239500</strain>
    </source>
</reference>
<evidence type="ECO:0000313" key="2">
    <source>
        <dbReference type="Proteomes" id="UP001055115"/>
    </source>
</evidence>
<dbReference type="Proteomes" id="UP001055115">
    <property type="component" value="Unassembled WGS sequence"/>
</dbReference>
<accession>A0AA37P9Q6</accession>
<name>A0AA37P9Q6_9PEZI</name>
<sequence length="88" mass="9808">MADAENAIVVGIDFGTIWEAKLNFASETEKAPTAILYRGAQGAVSWGHDVPVEETSDAMRWFKLLLIDEIDLPDNLRTSSKWLQLGSW</sequence>
<evidence type="ECO:0000313" key="1">
    <source>
        <dbReference type="EMBL" id="GKT48246.1"/>
    </source>
</evidence>
<dbReference type="GeneID" id="73329229"/>
<comment type="caution">
    <text evidence="1">The sequence shown here is derived from an EMBL/GenBank/DDBJ whole genome shotgun (WGS) entry which is preliminary data.</text>
</comment>
<gene>
    <name evidence="1" type="ORF">ColSpa_08427</name>
</gene>
<evidence type="ECO:0008006" key="3">
    <source>
        <dbReference type="Google" id="ProtNLM"/>
    </source>
</evidence>
<proteinExistence type="predicted"/>
<organism evidence="1 2">
    <name type="scientific">Colletotrichum spaethianum</name>
    <dbReference type="NCBI Taxonomy" id="700344"/>
    <lineage>
        <taxon>Eukaryota</taxon>
        <taxon>Fungi</taxon>
        <taxon>Dikarya</taxon>
        <taxon>Ascomycota</taxon>
        <taxon>Pezizomycotina</taxon>
        <taxon>Sordariomycetes</taxon>
        <taxon>Hypocreomycetidae</taxon>
        <taxon>Glomerellales</taxon>
        <taxon>Glomerellaceae</taxon>
        <taxon>Colletotrichum</taxon>
        <taxon>Colletotrichum spaethianum species complex</taxon>
    </lineage>
</organism>
<dbReference type="AlphaFoldDB" id="A0AA37P9Q6"/>